<accession>A0A165N7C2</accession>
<dbReference type="PANTHER" id="PTHR13396:SF5">
    <property type="entry name" value="NEDD4 FAMILY INTERACTING PROTEIN"/>
    <property type="match status" value="1"/>
</dbReference>
<comment type="subcellular location">
    <subcellularLocation>
        <location evidence="1">Membrane</location>
        <topology evidence="1">Multi-pass membrane protein</topology>
    </subcellularLocation>
</comment>
<keyword evidence="2 6" id="KW-0812">Transmembrane</keyword>
<evidence type="ECO:0000313" key="7">
    <source>
        <dbReference type="EMBL" id="KZT19267.1"/>
    </source>
</evidence>
<evidence type="ECO:0000256" key="3">
    <source>
        <dbReference type="ARBA" id="ARBA00022989"/>
    </source>
</evidence>
<dbReference type="AlphaFoldDB" id="A0A165N7C2"/>
<dbReference type="GO" id="GO:0006511">
    <property type="term" value="P:ubiquitin-dependent protein catabolic process"/>
    <property type="evidence" value="ECO:0007669"/>
    <property type="project" value="TreeGrafter"/>
</dbReference>
<dbReference type="GO" id="GO:0030001">
    <property type="term" value="P:metal ion transport"/>
    <property type="evidence" value="ECO:0007669"/>
    <property type="project" value="InterPro"/>
</dbReference>
<dbReference type="InterPro" id="IPR019325">
    <property type="entry name" value="NEDD4/Bsd2"/>
</dbReference>
<dbReference type="GO" id="GO:0007034">
    <property type="term" value="P:vacuolar transport"/>
    <property type="evidence" value="ECO:0007669"/>
    <property type="project" value="InterPro"/>
</dbReference>
<organism evidence="7 8">
    <name type="scientific">Neolentinus lepideus HHB14362 ss-1</name>
    <dbReference type="NCBI Taxonomy" id="1314782"/>
    <lineage>
        <taxon>Eukaryota</taxon>
        <taxon>Fungi</taxon>
        <taxon>Dikarya</taxon>
        <taxon>Basidiomycota</taxon>
        <taxon>Agaricomycotina</taxon>
        <taxon>Agaricomycetes</taxon>
        <taxon>Gloeophyllales</taxon>
        <taxon>Gloeophyllaceae</taxon>
        <taxon>Neolentinus</taxon>
    </lineage>
</organism>
<evidence type="ECO:0000313" key="8">
    <source>
        <dbReference type="Proteomes" id="UP000076761"/>
    </source>
</evidence>
<dbReference type="PANTHER" id="PTHR13396">
    <property type="entry name" value="NEDD4 FAMILY INTERACTING PROTEIN 1/2"/>
    <property type="match status" value="1"/>
</dbReference>
<feature type="compositionally biased region" description="Acidic residues" evidence="5">
    <location>
        <begin position="23"/>
        <end position="35"/>
    </location>
</feature>
<reference evidence="7 8" key="1">
    <citation type="journal article" date="2016" name="Mol. Biol. Evol.">
        <title>Comparative Genomics of Early-Diverging Mushroom-Forming Fungi Provides Insights into the Origins of Lignocellulose Decay Capabilities.</title>
        <authorList>
            <person name="Nagy L.G."/>
            <person name="Riley R."/>
            <person name="Tritt A."/>
            <person name="Adam C."/>
            <person name="Daum C."/>
            <person name="Floudas D."/>
            <person name="Sun H."/>
            <person name="Yadav J.S."/>
            <person name="Pangilinan J."/>
            <person name="Larsson K.H."/>
            <person name="Matsuura K."/>
            <person name="Barry K."/>
            <person name="Labutti K."/>
            <person name="Kuo R."/>
            <person name="Ohm R.A."/>
            <person name="Bhattacharya S.S."/>
            <person name="Shirouzu T."/>
            <person name="Yoshinaga Y."/>
            <person name="Martin F.M."/>
            <person name="Grigoriev I.V."/>
            <person name="Hibbett D.S."/>
        </authorList>
    </citation>
    <scope>NUCLEOTIDE SEQUENCE [LARGE SCALE GENOMIC DNA]</scope>
    <source>
        <strain evidence="7 8">HHB14362 ss-1</strain>
    </source>
</reference>
<protein>
    <recommendedName>
        <fullName evidence="9">Metal homeostatis protein bsd2</fullName>
    </recommendedName>
</protein>
<gene>
    <name evidence="7" type="ORF">NEOLEDRAFT_1245943</name>
</gene>
<dbReference type="GO" id="GO:0005783">
    <property type="term" value="C:endoplasmic reticulum"/>
    <property type="evidence" value="ECO:0007669"/>
    <property type="project" value="TreeGrafter"/>
</dbReference>
<dbReference type="Proteomes" id="UP000076761">
    <property type="component" value="Unassembled WGS sequence"/>
</dbReference>
<dbReference type="OrthoDB" id="10003116at2759"/>
<feature type="region of interest" description="Disordered" evidence="5">
    <location>
        <begin position="1"/>
        <end position="115"/>
    </location>
</feature>
<evidence type="ECO:0000256" key="6">
    <source>
        <dbReference type="SAM" id="Phobius"/>
    </source>
</evidence>
<feature type="transmembrane region" description="Helical" evidence="6">
    <location>
        <begin position="351"/>
        <end position="372"/>
    </location>
</feature>
<dbReference type="EMBL" id="KV425645">
    <property type="protein sequence ID" value="KZT19267.1"/>
    <property type="molecule type" value="Genomic_DNA"/>
</dbReference>
<keyword evidence="3 6" id="KW-1133">Transmembrane helix</keyword>
<dbReference type="FunCoup" id="A0A165N7C2">
    <property type="interactions" value="115"/>
</dbReference>
<keyword evidence="8" id="KW-1185">Reference proteome</keyword>
<evidence type="ECO:0000256" key="4">
    <source>
        <dbReference type="ARBA" id="ARBA00023136"/>
    </source>
</evidence>
<sequence length="498" mass="53618">MSARYAPLPNPRTDPDAHNEMEAAFDDSDDEDEQNATESHPLNPSSNAPSHRHTQSNASPPVPGAYDFENFDYASYPPPGSPPGPCDRALPNDYGNSNGLVPEGPATDAGSSRRGGGWFGRAAAVLPTHFVQRLRRQEAASGPVGGGLNNDGVFANVTAKPSRGVRVQDGDQTYVVPEEAQKDAPPSYAAAQADAVPPYWETTVHAPSSPSSAGEIIIDSLPTGSLFSFLWNMLVSISFQFVGFLLTYLLHTTHAARLGSRAGLGVTLIQYGFALRSRNDATYGGGGADSVDVSSGGNGNGWMPPQTAPVPTFSSAVEADEYWKGLSNGTVPVTQDSPQNMMVISDVTTEWLSFFLMTVGWFVLLTSIVGFYRVKLWERNILSSQRESAQPPAPSSQPYLTQIERVFGIQGPGSLFRTGLGLNRNRLDEPDGDALVFEADAEEIQAARERARMMASGEREREMMAGIDPTDPDAVRRVAEAYAQEARLHQELRDAGLL</sequence>
<dbReference type="GO" id="GO:0005794">
    <property type="term" value="C:Golgi apparatus"/>
    <property type="evidence" value="ECO:0007669"/>
    <property type="project" value="TreeGrafter"/>
</dbReference>
<keyword evidence="4 6" id="KW-0472">Membrane</keyword>
<evidence type="ECO:0000256" key="5">
    <source>
        <dbReference type="SAM" id="MobiDB-lite"/>
    </source>
</evidence>
<evidence type="ECO:0000256" key="1">
    <source>
        <dbReference type="ARBA" id="ARBA00004141"/>
    </source>
</evidence>
<dbReference type="GO" id="GO:0048471">
    <property type="term" value="C:perinuclear region of cytoplasm"/>
    <property type="evidence" value="ECO:0007669"/>
    <property type="project" value="TreeGrafter"/>
</dbReference>
<evidence type="ECO:0008006" key="9">
    <source>
        <dbReference type="Google" id="ProtNLM"/>
    </source>
</evidence>
<dbReference type="InParanoid" id="A0A165N7C2"/>
<feature type="compositionally biased region" description="Polar residues" evidence="5">
    <location>
        <begin position="36"/>
        <end position="59"/>
    </location>
</feature>
<dbReference type="GO" id="GO:0031398">
    <property type="term" value="P:positive regulation of protein ubiquitination"/>
    <property type="evidence" value="ECO:0007669"/>
    <property type="project" value="TreeGrafter"/>
</dbReference>
<feature type="transmembrane region" description="Helical" evidence="6">
    <location>
        <begin position="229"/>
        <end position="250"/>
    </location>
</feature>
<dbReference type="STRING" id="1314782.A0A165N7C2"/>
<dbReference type="CDD" id="cd22212">
    <property type="entry name" value="NDFIP-like"/>
    <property type="match status" value="1"/>
</dbReference>
<proteinExistence type="predicted"/>
<feature type="compositionally biased region" description="Pro residues" evidence="5">
    <location>
        <begin position="76"/>
        <end position="85"/>
    </location>
</feature>
<dbReference type="Pfam" id="PF10176">
    <property type="entry name" value="NEDD4_Bsd2"/>
    <property type="match status" value="1"/>
</dbReference>
<dbReference type="GO" id="GO:0016020">
    <property type="term" value="C:membrane"/>
    <property type="evidence" value="ECO:0007669"/>
    <property type="project" value="UniProtKB-SubCell"/>
</dbReference>
<evidence type="ECO:0000256" key="2">
    <source>
        <dbReference type="ARBA" id="ARBA00022692"/>
    </source>
</evidence>
<name>A0A165N7C2_9AGAM</name>